<proteinExistence type="predicted"/>
<evidence type="ECO:0008006" key="4">
    <source>
        <dbReference type="Google" id="ProtNLM"/>
    </source>
</evidence>
<evidence type="ECO:0000313" key="3">
    <source>
        <dbReference type="Proteomes" id="UP000646827"/>
    </source>
</evidence>
<dbReference type="Proteomes" id="UP000646827">
    <property type="component" value="Unassembled WGS sequence"/>
</dbReference>
<comment type="caution">
    <text evidence="2">The sequence shown here is derived from an EMBL/GenBank/DDBJ whole genome shotgun (WGS) entry which is preliminary data.</text>
</comment>
<gene>
    <name evidence="2" type="ORF">INT45_004650</name>
</gene>
<accession>A0A8H7RYM3</accession>
<dbReference type="OrthoDB" id="2242808at2759"/>
<evidence type="ECO:0000256" key="1">
    <source>
        <dbReference type="SAM" id="MobiDB-lite"/>
    </source>
</evidence>
<reference evidence="2 3" key="1">
    <citation type="submission" date="2020-12" db="EMBL/GenBank/DDBJ databases">
        <title>Metabolic potential, ecology and presence of endohyphal bacteria is reflected in genomic diversity of Mucoromycotina.</title>
        <authorList>
            <person name="Muszewska A."/>
            <person name="Okrasinska A."/>
            <person name="Steczkiewicz K."/>
            <person name="Drgas O."/>
            <person name="Orlowska M."/>
            <person name="Perlinska-Lenart U."/>
            <person name="Aleksandrzak-Piekarczyk T."/>
            <person name="Szatraj K."/>
            <person name="Zielenkiewicz U."/>
            <person name="Pilsyk S."/>
            <person name="Malc E."/>
            <person name="Mieczkowski P."/>
            <person name="Kruszewska J.S."/>
            <person name="Biernat P."/>
            <person name="Pawlowska J."/>
        </authorList>
    </citation>
    <scope>NUCLEOTIDE SEQUENCE [LARGE SCALE GENOMIC DNA]</scope>
    <source>
        <strain evidence="2 3">CBS 142.35</strain>
    </source>
</reference>
<dbReference type="EMBL" id="JAEPRB010000202">
    <property type="protein sequence ID" value="KAG2218958.1"/>
    <property type="molecule type" value="Genomic_DNA"/>
</dbReference>
<evidence type="ECO:0000313" key="2">
    <source>
        <dbReference type="EMBL" id="KAG2218958.1"/>
    </source>
</evidence>
<name>A0A8H7RYM3_9FUNG</name>
<dbReference type="CDD" id="cd09917">
    <property type="entry name" value="F-box_SF"/>
    <property type="match status" value="1"/>
</dbReference>
<keyword evidence="3" id="KW-1185">Reference proteome</keyword>
<feature type="region of interest" description="Disordered" evidence="1">
    <location>
        <begin position="144"/>
        <end position="164"/>
    </location>
</feature>
<protein>
    <recommendedName>
        <fullName evidence="4">F-box domain-containing protein</fullName>
    </recommendedName>
</protein>
<organism evidence="2 3">
    <name type="scientific">Circinella minor</name>
    <dbReference type="NCBI Taxonomy" id="1195481"/>
    <lineage>
        <taxon>Eukaryota</taxon>
        <taxon>Fungi</taxon>
        <taxon>Fungi incertae sedis</taxon>
        <taxon>Mucoromycota</taxon>
        <taxon>Mucoromycotina</taxon>
        <taxon>Mucoromycetes</taxon>
        <taxon>Mucorales</taxon>
        <taxon>Lichtheimiaceae</taxon>
        <taxon>Circinella</taxon>
    </lineage>
</organism>
<dbReference type="AlphaFoldDB" id="A0A8H7RYM3"/>
<sequence>MYLLHAAISNEMNLLSLANIISGRLPFEIVLVVLSHLPVQDIVRLVQDDSPYFDRLLLDHPFFNDRHLHVLLISDPLYSPVIQAQLIPGTQLPSIHTFEQHMLCLPPNPMETKATIHFSFCSRLQLTQFEYQKRKIHFKPSILSLPSSSSSSSSTSSHTTLLPTAGRRNMATPTIINTKTTVMGSNNNDTGWVQPSTPAGVIGVAVVLTQNNVVLKRSLHAVNPIRTPIFERSSGYFGGQLEFEHHKGITRVTKCVVGMDWFCC</sequence>